<comment type="caution">
    <text evidence="2">The sequence shown here is derived from an EMBL/GenBank/DDBJ whole genome shotgun (WGS) entry which is preliminary data.</text>
</comment>
<proteinExistence type="predicted"/>
<dbReference type="EMBL" id="BGZK01001366">
    <property type="protein sequence ID" value="GBP78329.1"/>
    <property type="molecule type" value="Genomic_DNA"/>
</dbReference>
<evidence type="ECO:0000313" key="3">
    <source>
        <dbReference type="Proteomes" id="UP000299102"/>
    </source>
</evidence>
<sequence length="94" mass="10158">MNGAEPVTGGGARAGRARRGFDSGCQKPAGAQCQGREADSAPSITRHRLLKERQRTATSDTSCWGIFESCRSAARVLGARQLTDSYLDEWTVRT</sequence>
<accession>A0A4C1YUJ7</accession>
<dbReference type="AlphaFoldDB" id="A0A4C1YUJ7"/>
<evidence type="ECO:0000313" key="2">
    <source>
        <dbReference type="EMBL" id="GBP78329.1"/>
    </source>
</evidence>
<gene>
    <name evidence="2" type="ORF">EVAR_9335_1</name>
</gene>
<evidence type="ECO:0000256" key="1">
    <source>
        <dbReference type="SAM" id="MobiDB-lite"/>
    </source>
</evidence>
<feature type="region of interest" description="Disordered" evidence="1">
    <location>
        <begin position="1"/>
        <end position="53"/>
    </location>
</feature>
<name>A0A4C1YUJ7_EUMVA</name>
<dbReference type="Proteomes" id="UP000299102">
    <property type="component" value="Unassembled WGS sequence"/>
</dbReference>
<reference evidence="2 3" key="1">
    <citation type="journal article" date="2019" name="Commun. Biol.">
        <title>The bagworm genome reveals a unique fibroin gene that provides high tensile strength.</title>
        <authorList>
            <person name="Kono N."/>
            <person name="Nakamura H."/>
            <person name="Ohtoshi R."/>
            <person name="Tomita M."/>
            <person name="Numata K."/>
            <person name="Arakawa K."/>
        </authorList>
    </citation>
    <scope>NUCLEOTIDE SEQUENCE [LARGE SCALE GENOMIC DNA]</scope>
</reference>
<organism evidence="2 3">
    <name type="scientific">Eumeta variegata</name>
    <name type="common">Bagworm moth</name>
    <name type="synonym">Eumeta japonica</name>
    <dbReference type="NCBI Taxonomy" id="151549"/>
    <lineage>
        <taxon>Eukaryota</taxon>
        <taxon>Metazoa</taxon>
        <taxon>Ecdysozoa</taxon>
        <taxon>Arthropoda</taxon>
        <taxon>Hexapoda</taxon>
        <taxon>Insecta</taxon>
        <taxon>Pterygota</taxon>
        <taxon>Neoptera</taxon>
        <taxon>Endopterygota</taxon>
        <taxon>Lepidoptera</taxon>
        <taxon>Glossata</taxon>
        <taxon>Ditrysia</taxon>
        <taxon>Tineoidea</taxon>
        <taxon>Psychidae</taxon>
        <taxon>Oiketicinae</taxon>
        <taxon>Eumeta</taxon>
    </lineage>
</organism>
<protein>
    <submittedName>
        <fullName evidence="2">Uncharacterized protein</fullName>
    </submittedName>
</protein>
<keyword evidence="3" id="KW-1185">Reference proteome</keyword>